<sequence>MKSFSQSLKDLTANSWKYWHGKETVTLVVSGTPEISYSVDETKRFEVTTRDIPTQKTGAFVGADLIWIVPSAKLPGILNPKIADRIVDAYGNSYTILDTFENGWRNWWKLTTRNLVFAYSLKDVISHWTAQNSKDSGGGRVAGVYTKVKENVPAKIQEVTSTREDLLGKRQARRIYEIHCGQMIDWSPTDQIRDQHGIIYQTVSAGAVGTIDGASTVLTVERVL</sequence>
<organism evidence="1">
    <name type="scientific">uncultured Caudovirales phage</name>
    <dbReference type="NCBI Taxonomy" id="2100421"/>
    <lineage>
        <taxon>Viruses</taxon>
        <taxon>Duplodnaviria</taxon>
        <taxon>Heunggongvirae</taxon>
        <taxon>Uroviricota</taxon>
        <taxon>Caudoviricetes</taxon>
        <taxon>Peduoviridae</taxon>
        <taxon>Maltschvirus</taxon>
        <taxon>Maltschvirus maltsch</taxon>
    </lineage>
</organism>
<protein>
    <submittedName>
        <fullName evidence="1">Uncharacterized protein</fullName>
    </submittedName>
</protein>
<proteinExistence type="predicted"/>
<reference evidence="1" key="1">
    <citation type="submission" date="2020-04" db="EMBL/GenBank/DDBJ databases">
        <authorList>
            <person name="Chiriac C."/>
            <person name="Salcher M."/>
            <person name="Ghai R."/>
            <person name="Kavagutti S V."/>
        </authorList>
    </citation>
    <scope>NUCLEOTIDE SEQUENCE</scope>
</reference>
<evidence type="ECO:0000313" key="1">
    <source>
        <dbReference type="EMBL" id="CAB4160667.1"/>
    </source>
</evidence>
<name>A0A6J5NP12_9CAUD</name>
<gene>
    <name evidence="1" type="ORF">UFOVP731_9</name>
</gene>
<dbReference type="EMBL" id="LR796705">
    <property type="protein sequence ID" value="CAB4160667.1"/>
    <property type="molecule type" value="Genomic_DNA"/>
</dbReference>
<accession>A0A6J5NP12</accession>